<keyword evidence="4" id="KW-0645">Protease</keyword>
<dbReference type="GO" id="GO:0004222">
    <property type="term" value="F:metalloendopeptidase activity"/>
    <property type="evidence" value="ECO:0007669"/>
    <property type="project" value="InterPro"/>
</dbReference>
<gene>
    <name evidence="15" type="ORF">FCL54_18485</name>
</gene>
<evidence type="ECO:0000256" key="10">
    <source>
        <dbReference type="ARBA" id="ARBA00023049"/>
    </source>
</evidence>
<evidence type="ECO:0000256" key="5">
    <source>
        <dbReference type="ARBA" id="ARBA00022692"/>
    </source>
</evidence>
<evidence type="ECO:0000256" key="7">
    <source>
        <dbReference type="ARBA" id="ARBA00022801"/>
    </source>
</evidence>
<evidence type="ECO:0000313" key="16">
    <source>
        <dbReference type="Proteomes" id="UP000308230"/>
    </source>
</evidence>
<feature type="transmembrane region" description="Helical" evidence="13">
    <location>
        <begin position="28"/>
        <end position="58"/>
    </location>
</feature>
<dbReference type="PANTHER" id="PTHR43221:SF1">
    <property type="entry name" value="PROTEASE HTPX"/>
    <property type="match status" value="1"/>
</dbReference>
<dbReference type="OrthoDB" id="9789270at2"/>
<feature type="coiled-coil region" evidence="12">
    <location>
        <begin position="394"/>
        <end position="428"/>
    </location>
</feature>
<dbReference type="Pfam" id="PF01435">
    <property type="entry name" value="Peptidase_M48"/>
    <property type="match status" value="1"/>
</dbReference>
<evidence type="ECO:0000256" key="8">
    <source>
        <dbReference type="ARBA" id="ARBA00022833"/>
    </source>
</evidence>
<keyword evidence="3" id="KW-1003">Cell membrane</keyword>
<dbReference type="EMBL" id="SWLG01000016">
    <property type="protein sequence ID" value="TLS35804.1"/>
    <property type="molecule type" value="Genomic_DNA"/>
</dbReference>
<feature type="transmembrane region" description="Helical" evidence="13">
    <location>
        <begin position="64"/>
        <end position="85"/>
    </location>
</feature>
<keyword evidence="11 13" id="KW-0472">Membrane</keyword>
<dbReference type="GO" id="GO:0006508">
    <property type="term" value="P:proteolysis"/>
    <property type="evidence" value="ECO:0007669"/>
    <property type="project" value="UniProtKB-KW"/>
</dbReference>
<evidence type="ECO:0000256" key="2">
    <source>
        <dbReference type="ARBA" id="ARBA00004651"/>
    </source>
</evidence>
<name>A0A5R9F5P9_9BACL</name>
<evidence type="ECO:0000256" key="4">
    <source>
        <dbReference type="ARBA" id="ARBA00022670"/>
    </source>
</evidence>
<evidence type="ECO:0000256" key="1">
    <source>
        <dbReference type="ARBA" id="ARBA00001947"/>
    </source>
</evidence>
<evidence type="ECO:0000313" key="15">
    <source>
        <dbReference type="EMBL" id="TLS35804.1"/>
    </source>
</evidence>
<keyword evidence="7" id="KW-0378">Hydrolase</keyword>
<organism evidence="15 16">
    <name type="scientific">Exobacillus caeni</name>
    <dbReference type="NCBI Taxonomy" id="2574798"/>
    <lineage>
        <taxon>Bacteria</taxon>
        <taxon>Bacillati</taxon>
        <taxon>Bacillota</taxon>
        <taxon>Bacilli</taxon>
        <taxon>Bacillales</taxon>
        <taxon>Guptibacillaceae</taxon>
        <taxon>Exobacillus</taxon>
    </lineage>
</organism>
<keyword evidence="10" id="KW-0482">Metalloprotease</keyword>
<evidence type="ECO:0000256" key="9">
    <source>
        <dbReference type="ARBA" id="ARBA00022989"/>
    </source>
</evidence>
<proteinExistence type="predicted"/>
<evidence type="ECO:0000256" key="11">
    <source>
        <dbReference type="ARBA" id="ARBA00023136"/>
    </source>
</evidence>
<dbReference type="GO" id="GO:0005886">
    <property type="term" value="C:plasma membrane"/>
    <property type="evidence" value="ECO:0007669"/>
    <property type="project" value="UniProtKB-SubCell"/>
</dbReference>
<keyword evidence="16" id="KW-1185">Reference proteome</keyword>
<comment type="caution">
    <text evidence="15">The sequence shown here is derived from an EMBL/GenBank/DDBJ whole genome shotgun (WGS) entry which is preliminary data.</text>
</comment>
<reference evidence="15 16" key="1">
    <citation type="submission" date="2019-04" db="EMBL/GenBank/DDBJ databases">
        <title>Bacillus caeni sp. nov., a bacterium isolated from mangrove sediment.</title>
        <authorList>
            <person name="Huang H."/>
            <person name="Mo K."/>
            <person name="Hu Y."/>
        </authorList>
    </citation>
    <scope>NUCLEOTIDE SEQUENCE [LARGE SCALE GENOMIC DNA]</scope>
    <source>
        <strain evidence="15 16">HB172195</strain>
    </source>
</reference>
<protein>
    <recommendedName>
        <fullName evidence="14">Peptidase M48 domain-containing protein</fullName>
    </recommendedName>
</protein>
<dbReference type="Proteomes" id="UP000308230">
    <property type="component" value="Unassembled WGS sequence"/>
</dbReference>
<comment type="cofactor">
    <cofactor evidence="1">
        <name>Zn(2+)</name>
        <dbReference type="ChEBI" id="CHEBI:29105"/>
    </cofactor>
</comment>
<accession>A0A5R9F5P9</accession>
<dbReference type="AlphaFoldDB" id="A0A5R9F5P9"/>
<dbReference type="InterPro" id="IPR050083">
    <property type="entry name" value="HtpX_protease"/>
</dbReference>
<keyword evidence="5 13" id="KW-0812">Transmembrane</keyword>
<evidence type="ECO:0000256" key="13">
    <source>
        <dbReference type="SAM" id="Phobius"/>
    </source>
</evidence>
<feature type="domain" description="Peptidase M48" evidence="14">
    <location>
        <begin position="154"/>
        <end position="331"/>
    </location>
</feature>
<evidence type="ECO:0000256" key="12">
    <source>
        <dbReference type="SAM" id="Coils"/>
    </source>
</evidence>
<dbReference type="InterPro" id="IPR001915">
    <property type="entry name" value="Peptidase_M48"/>
</dbReference>
<evidence type="ECO:0000259" key="14">
    <source>
        <dbReference type="Pfam" id="PF01435"/>
    </source>
</evidence>
<evidence type="ECO:0000256" key="6">
    <source>
        <dbReference type="ARBA" id="ARBA00022723"/>
    </source>
</evidence>
<dbReference type="GO" id="GO:0046872">
    <property type="term" value="F:metal ion binding"/>
    <property type="evidence" value="ECO:0007669"/>
    <property type="project" value="UniProtKB-KW"/>
</dbReference>
<keyword evidence="8" id="KW-0862">Zinc</keyword>
<dbReference type="Gene3D" id="3.30.2010.10">
    <property type="entry name" value="Metalloproteases ('zincins'), catalytic domain"/>
    <property type="match status" value="1"/>
</dbReference>
<comment type="subcellular location">
    <subcellularLocation>
        <location evidence="2">Cell membrane</location>
        <topology evidence="2">Multi-pass membrane protein</topology>
    </subcellularLocation>
</comment>
<keyword evidence="9 13" id="KW-1133">Transmembrane helix</keyword>
<evidence type="ECO:0000256" key="3">
    <source>
        <dbReference type="ARBA" id="ARBA00022475"/>
    </source>
</evidence>
<dbReference type="RefSeq" id="WP_138128424.1">
    <property type="nucleotide sequence ID" value="NZ_SWLG01000016.1"/>
</dbReference>
<dbReference type="CDD" id="cd07328">
    <property type="entry name" value="M48_Ste24p_like"/>
    <property type="match status" value="1"/>
</dbReference>
<keyword evidence="12" id="KW-0175">Coiled coil</keyword>
<keyword evidence="6" id="KW-0479">Metal-binding</keyword>
<dbReference type="PANTHER" id="PTHR43221">
    <property type="entry name" value="PROTEASE HTPX"/>
    <property type="match status" value="1"/>
</dbReference>
<sequence>MDFNRLEDKIKKLEAYADKNPGAYRFRVGLLAFLGYFYVLFILAAALFLLGISIFYIIDSGFSFGSAKVVLITGSLSFILFRALWVKQFEPEGYELSREEAPSLFEMVDKLTKELHTATIHKIVLESRYNAAMAQVPRLGVLGFHKNILILGFPLLLTLSKEQVTSVIAHELGHLRGKDSKFSGWIYRVRESWFRTIESFQEDDFYYKVLFKKFFNWYLPQLDAYSFILMRREEYLADAAAARVTSSKITAETLCDIQIKAPYFYENYWNEIYDQAKQHNTSPKPYLHLTASINKIPEQYHKDYLNLALKDKTGYGDTHPCLRDRLASLGEKVQTSAKLEKSAAEEFFAKPDEIVDAFDVDWWETAKEDIEARFEYEKDAKVRYEKLQGKALLTVDEKIEKANITRNLEELEKAMPLYEELLPEKEANENPVFLYAIGTAYLELENSKGVEYLRKCISMDWELKLDSLEAVGDFYYKHNLEEDLESIVQEREEWIAVLEASAEESEIVTEEDEFEGCNIDQKVVLELVEGLKEISQIEEAFLVQKKLSTIPDKPCHILGFKLEPNDSVKPEKYWQEIFEECDEKLAVPFNTTFTVLLPDEVVTEKITSIKSAQIYQKQVLAEKLS</sequence>